<evidence type="ECO:0000313" key="2">
    <source>
        <dbReference type="EMBL" id="KAK6497443.1"/>
    </source>
</evidence>
<dbReference type="PANTHER" id="PTHR42673:SF4">
    <property type="entry name" value="MALEYLACETOACETATE ISOMERASE"/>
    <property type="match status" value="1"/>
</dbReference>
<dbReference type="GO" id="GO:0016034">
    <property type="term" value="F:maleylacetoacetate isomerase activity"/>
    <property type="evidence" value="ECO:0007669"/>
    <property type="project" value="TreeGrafter"/>
</dbReference>
<dbReference type="AlphaFoldDB" id="A0AAV9VVB6"/>
<sequence>MSSQPKITLHTYFRSSCSARVRMALHHKGLEFDPIYIHLLKDDQFSPSYTALNPSKAVPTITFSSPSSEETFVLTQSMAILEYLDEKFPSPAYPPPPPPKPAG</sequence>
<dbReference type="SUPFAM" id="SSF52833">
    <property type="entry name" value="Thioredoxin-like"/>
    <property type="match status" value="1"/>
</dbReference>
<evidence type="ECO:0000259" key="1">
    <source>
        <dbReference type="PROSITE" id="PS50404"/>
    </source>
</evidence>
<dbReference type="GO" id="GO:0006749">
    <property type="term" value="P:glutathione metabolic process"/>
    <property type="evidence" value="ECO:0007669"/>
    <property type="project" value="TreeGrafter"/>
</dbReference>
<keyword evidence="3" id="KW-1185">Reference proteome</keyword>
<dbReference type="InterPro" id="IPR004045">
    <property type="entry name" value="Glutathione_S-Trfase_N"/>
</dbReference>
<organism evidence="2 3">
    <name type="scientific">Arthrobotrys musiformis</name>
    <dbReference type="NCBI Taxonomy" id="47236"/>
    <lineage>
        <taxon>Eukaryota</taxon>
        <taxon>Fungi</taxon>
        <taxon>Dikarya</taxon>
        <taxon>Ascomycota</taxon>
        <taxon>Pezizomycotina</taxon>
        <taxon>Orbiliomycetes</taxon>
        <taxon>Orbiliales</taxon>
        <taxon>Orbiliaceae</taxon>
        <taxon>Arthrobotrys</taxon>
    </lineage>
</organism>
<reference evidence="2 3" key="1">
    <citation type="submission" date="2023-08" db="EMBL/GenBank/DDBJ databases">
        <authorList>
            <person name="Palmer J.M."/>
        </authorList>
    </citation>
    <scope>NUCLEOTIDE SEQUENCE [LARGE SCALE GENOMIC DNA]</scope>
    <source>
        <strain evidence="2 3">TWF481</strain>
    </source>
</reference>
<accession>A0AAV9VVB6</accession>
<dbReference type="Pfam" id="PF13409">
    <property type="entry name" value="GST_N_2"/>
    <property type="match status" value="1"/>
</dbReference>
<dbReference type="EMBL" id="JAVHJL010000009">
    <property type="protein sequence ID" value="KAK6497443.1"/>
    <property type="molecule type" value="Genomic_DNA"/>
</dbReference>
<protein>
    <recommendedName>
        <fullName evidence="1">GST N-terminal domain-containing protein</fullName>
    </recommendedName>
</protein>
<proteinExistence type="predicted"/>
<dbReference type="PANTHER" id="PTHR42673">
    <property type="entry name" value="MALEYLACETOACETATE ISOMERASE"/>
    <property type="match status" value="1"/>
</dbReference>
<name>A0AAV9VVB6_9PEZI</name>
<dbReference type="InterPro" id="IPR036249">
    <property type="entry name" value="Thioredoxin-like_sf"/>
</dbReference>
<dbReference type="CDD" id="cd03042">
    <property type="entry name" value="GST_N_Zeta"/>
    <property type="match status" value="1"/>
</dbReference>
<dbReference type="GO" id="GO:0006559">
    <property type="term" value="P:L-phenylalanine catabolic process"/>
    <property type="evidence" value="ECO:0007669"/>
    <property type="project" value="TreeGrafter"/>
</dbReference>
<evidence type="ECO:0000313" key="3">
    <source>
        <dbReference type="Proteomes" id="UP001370758"/>
    </source>
</evidence>
<gene>
    <name evidence="2" type="ORF">TWF481_011852</name>
</gene>
<dbReference type="PROSITE" id="PS50404">
    <property type="entry name" value="GST_NTER"/>
    <property type="match status" value="1"/>
</dbReference>
<comment type="caution">
    <text evidence="2">The sequence shown here is derived from an EMBL/GenBank/DDBJ whole genome shotgun (WGS) entry which is preliminary data.</text>
</comment>
<dbReference type="GO" id="GO:0004364">
    <property type="term" value="F:glutathione transferase activity"/>
    <property type="evidence" value="ECO:0007669"/>
    <property type="project" value="TreeGrafter"/>
</dbReference>
<dbReference type="GO" id="GO:0005739">
    <property type="term" value="C:mitochondrion"/>
    <property type="evidence" value="ECO:0007669"/>
    <property type="project" value="TreeGrafter"/>
</dbReference>
<feature type="domain" description="GST N-terminal" evidence="1">
    <location>
        <begin position="5"/>
        <end position="92"/>
    </location>
</feature>
<dbReference type="Gene3D" id="3.40.30.10">
    <property type="entry name" value="Glutaredoxin"/>
    <property type="match status" value="1"/>
</dbReference>
<dbReference type="Proteomes" id="UP001370758">
    <property type="component" value="Unassembled WGS sequence"/>
</dbReference>
<dbReference type="InterPro" id="IPR034333">
    <property type="entry name" value="GST_Zeta_N"/>
</dbReference>